<dbReference type="InterPro" id="IPR014717">
    <property type="entry name" value="Transl_elong_EF1B/ribsomal_bS6"/>
</dbReference>
<dbReference type="GO" id="GO:0005840">
    <property type="term" value="C:ribosome"/>
    <property type="evidence" value="ECO:0007669"/>
    <property type="project" value="UniProtKB-KW"/>
</dbReference>
<dbReference type="KEGG" id="elut:CKA38_03005"/>
<dbReference type="Proteomes" id="UP000244896">
    <property type="component" value="Chromosome"/>
</dbReference>
<dbReference type="GO" id="GO:0006412">
    <property type="term" value="P:translation"/>
    <property type="evidence" value="ECO:0007669"/>
    <property type="project" value="InterPro"/>
</dbReference>
<dbReference type="CDD" id="cd00473">
    <property type="entry name" value="bS6"/>
    <property type="match status" value="1"/>
</dbReference>
<evidence type="ECO:0000313" key="7">
    <source>
        <dbReference type="EMBL" id="AWI08363.1"/>
    </source>
</evidence>
<keyword evidence="2 7" id="KW-0689">Ribosomal protein</keyword>
<evidence type="ECO:0000313" key="8">
    <source>
        <dbReference type="Proteomes" id="UP000244896"/>
    </source>
</evidence>
<evidence type="ECO:0000256" key="1">
    <source>
        <dbReference type="ARBA" id="ARBA00009512"/>
    </source>
</evidence>
<organism evidence="7 8">
    <name type="scientific">Ereboglobus luteus</name>
    <dbReference type="NCBI Taxonomy" id="1796921"/>
    <lineage>
        <taxon>Bacteria</taxon>
        <taxon>Pseudomonadati</taxon>
        <taxon>Verrucomicrobiota</taxon>
        <taxon>Opitutia</taxon>
        <taxon>Opitutales</taxon>
        <taxon>Opitutaceae</taxon>
        <taxon>Ereboglobus</taxon>
    </lineage>
</organism>
<evidence type="ECO:0000256" key="4">
    <source>
        <dbReference type="ARBA" id="ARBA00035104"/>
    </source>
</evidence>
<comment type="function">
    <text evidence="4">Binds together with bS18 to 16S ribosomal RNA.</text>
</comment>
<dbReference type="Gene3D" id="3.30.70.60">
    <property type="match status" value="1"/>
</dbReference>
<dbReference type="InterPro" id="IPR035980">
    <property type="entry name" value="Ribosomal_bS6_sf"/>
</dbReference>
<keyword evidence="8" id="KW-1185">Reference proteome</keyword>
<dbReference type="OrthoDB" id="196476at2"/>
<dbReference type="GO" id="GO:1990904">
    <property type="term" value="C:ribonucleoprotein complex"/>
    <property type="evidence" value="ECO:0007669"/>
    <property type="project" value="UniProtKB-KW"/>
</dbReference>
<dbReference type="InterPro" id="IPR000529">
    <property type="entry name" value="Ribosomal_bS6"/>
</dbReference>
<dbReference type="RefSeq" id="WP_108824169.1">
    <property type="nucleotide sequence ID" value="NZ_CP023004.1"/>
</dbReference>
<dbReference type="GO" id="GO:0019843">
    <property type="term" value="F:rRNA binding"/>
    <property type="evidence" value="ECO:0007669"/>
    <property type="project" value="InterPro"/>
</dbReference>
<protein>
    <recommendedName>
        <fullName evidence="5">Small ribosomal subunit protein bS6</fullName>
    </recommendedName>
    <alternativeName>
        <fullName evidence="6">30S ribosomal protein S6</fullName>
    </alternativeName>
</protein>
<evidence type="ECO:0000256" key="2">
    <source>
        <dbReference type="ARBA" id="ARBA00022980"/>
    </source>
</evidence>
<gene>
    <name evidence="7" type="ORF">CKA38_03005</name>
</gene>
<dbReference type="GO" id="GO:0003735">
    <property type="term" value="F:structural constituent of ribosome"/>
    <property type="evidence" value="ECO:0007669"/>
    <property type="project" value="InterPro"/>
</dbReference>
<dbReference type="AlphaFoldDB" id="A0A2U8E0I3"/>
<dbReference type="Pfam" id="PF01250">
    <property type="entry name" value="Ribosomal_S6"/>
    <property type="match status" value="1"/>
</dbReference>
<accession>A0A2U8E0I3</accession>
<dbReference type="SUPFAM" id="SSF54995">
    <property type="entry name" value="Ribosomal protein S6"/>
    <property type="match status" value="1"/>
</dbReference>
<sequence>MTTTKRNYRGTFIIDNRGQEESIDKLIEDVKTEIAAVQGEVTAVENLGKRDFVRVTDKKFTSGVYVQIAFDAPAEGPAQLKERFRLNNTVYRIFIETL</sequence>
<dbReference type="InterPro" id="IPR020814">
    <property type="entry name" value="Ribosomal_S6_plastid/chlpt"/>
</dbReference>
<name>A0A2U8E0I3_9BACT</name>
<dbReference type="EMBL" id="CP023004">
    <property type="protein sequence ID" value="AWI08363.1"/>
    <property type="molecule type" value="Genomic_DNA"/>
</dbReference>
<evidence type="ECO:0000256" key="6">
    <source>
        <dbReference type="ARBA" id="ARBA00035520"/>
    </source>
</evidence>
<evidence type="ECO:0000256" key="3">
    <source>
        <dbReference type="ARBA" id="ARBA00023274"/>
    </source>
</evidence>
<comment type="similarity">
    <text evidence="1">Belongs to the bacterial ribosomal protein bS6 family.</text>
</comment>
<evidence type="ECO:0000256" key="5">
    <source>
        <dbReference type="ARBA" id="ARBA00035294"/>
    </source>
</evidence>
<proteinExistence type="inferred from homology"/>
<reference evidence="7 8" key="1">
    <citation type="journal article" date="2018" name="Syst. Appl. Microbiol.">
        <title>Ereboglobus luteus gen. nov. sp. nov. from cockroach guts, and new insights into the oxygen relationship of the genera Opitutus and Didymococcus (Verrucomicrobia: Opitutaceae).</title>
        <authorList>
            <person name="Tegtmeier D."/>
            <person name="Belitz A."/>
            <person name="Radek R."/>
            <person name="Heimerl T."/>
            <person name="Brune A."/>
        </authorList>
    </citation>
    <scope>NUCLEOTIDE SEQUENCE [LARGE SCALE GENOMIC DNA]</scope>
    <source>
        <strain evidence="7 8">Ho45</strain>
    </source>
</reference>
<keyword evidence="3" id="KW-0687">Ribonucleoprotein</keyword>